<proteinExistence type="predicted"/>
<evidence type="ECO:0000313" key="3">
    <source>
        <dbReference type="Proteomes" id="UP000698222"/>
    </source>
</evidence>
<feature type="region of interest" description="Disordered" evidence="1">
    <location>
        <begin position="63"/>
        <end position="96"/>
    </location>
</feature>
<dbReference type="RefSeq" id="WP_209889805.1">
    <property type="nucleotide sequence ID" value="NZ_BAAAJV010000005.1"/>
</dbReference>
<evidence type="ECO:0000313" key="2">
    <source>
        <dbReference type="EMBL" id="MBP2408808.1"/>
    </source>
</evidence>
<organism evidence="2 3">
    <name type="scientific">Brachybacterium fresconis</name>
    <dbReference type="NCBI Taxonomy" id="173363"/>
    <lineage>
        <taxon>Bacteria</taxon>
        <taxon>Bacillati</taxon>
        <taxon>Actinomycetota</taxon>
        <taxon>Actinomycetes</taxon>
        <taxon>Micrococcales</taxon>
        <taxon>Dermabacteraceae</taxon>
        <taxon>Brachybacterium</taxon>
    </lineage>
</organism>
<accession>A0ABS4YLP8</accession>
<sequence>MQTKIIPTDSTAATLRYVTGSKRYEAVPAGSRMAHISAQNCGVSTAVDNFSQLRREYRQDKRERKLPGRYYEPDDPTDATHLKQGKNWREARSGEEATHVRVAPENEFAMCNDGYHIIVSFGLHEVNPDDPQQTAEAFRFVEDSIQQIYPGQQGLLVGQTDAEGSPSARARGEGGKFHVHYVTNSVLAKDMELGGTRFRAGQRQKGDLTNIDDVRRRMDDRLNTHHQEYGLPAQVMAPVGSREYERGVASKKDYYDRVKGKLSDEDRVRLAVDDALGNIHEREGTQLGGMSSNVRLQVFGERLIEMTGNEVQTSIRTTKAGDQKLRSYRLDGRATPLGRKLGKPYMDQGVQEQLEEIAQGTWERQAAHQDLTHLPKREMSDLPVEELTEVRRGLRTSVAADMVEKMWRENPEMHAAYLRQVRESGEGSVASHEEVTRSAQEAYIQGELAEYIASGTALLEEQRQQDVNRARQEELEAQREQARQEELERAREQQAARDRRQALSEAEETLEKPSRITVTDRPAGPVQGVAQADEDADRPYPSLPLESGRIDGTLGHSTEDVDMLAVIAKSRRRSEETPSMYMVDYQLREGQPLAQYQTGLSLFQSTPRDGAPTTFKSTDRSALQKDLGGVMDEFVDSPYVLQSGLIRPNTKVRVVAFTADLETIDRRRVPMDIRRTDRPITADVMKRQEALLMESHALRNEGRLADFSPSFKVKQERMERARDGRGPSVQNDRSKEGGPSL</sequence>
<feature type="compositionally biased region" description="Basic and acidic residues" evidence="1">
    <location>
        <begin position="469"/>
        <end position="502"/>
    </location>
</feature>
<name>A0ABS4YLP8_9MICO</name>
<feature type="compositionally biased region" description="Basic and acidic residues" evidence="1">
    <location>
        <begin position="732"/>
        <end position="741"/>
    </location>
</feature>
<protein>
    <recommendedName>
        <fullName evidence="4">Relaxase</fullName>
    </recommendedName>
</protein>
<feature type="region of interest" description="Disordered" evidence="1">
    <location>
        <begin position="469"/>
        <end position="556"/>
    </location>
</feature>
<keyword evidence="3" id="KW-1185">Reference proteome</keyword>
<dbReference type="EMBL" id="JAGIOC010000001">
    <property type="protein sequence ID" value="MBP2408808.1"/>
    <property type="molecule type" value="Genomic_DNA"/>
</dbReference>
<comment type="caution">
    <text evidence="2">The sequence shown here is derived from an EMBL/GenBank/DDBJ whole genome shotgun (WGS) entry which is preliminary data.</text>
</comment>
<reference evidence="2 3" key="1">
    <citation type="submission" date="2021-03" db="EMBL/GenBank/DDBJ databases">
        <title>Sequencing the genomes of 1000 actinobacteria strains.</title>
        <authorList>
            <person name="Klenk H.-P."/>
        </authorList>
    </citation>
    <scope>NUCLEOTIDE SEQUENCE [LARGE SCALE GENOMIC DNA]</scope>
    <source>
        <strain evidence="2 3">DSM 14564</strain>
    </source>
</reference>
<feature type="region of interest" description="Disordered" evidence="1">
    <location>
        <begin position="704"/>
        <end position="741"/>
    </location>
</feature>
<evidence type="ECO:0008006" key="4">
    <source>
        <dbReference type="Google" id="ProtNLM"/>
    </source>
</evidence>
<feature type="compositionally biased region" description="Basic and acidic residues" evidence="1">
    <location>
        <begin position="87"/>
        <end position="96"/>
    </location>
</feature>
<evidence type="ECO:0000256" key="1">
    <source>
        <dbReference type="SAM" id="MobiDB-lite"/>
    </source>
</evidence>
<gene>
    <name evidence="2" type="ORF">JOF44_001711</name>
</gene>
<dbReference type="Proteomes" id="UP000698222">
    <property type="component" value="Unassembled WGS sequence"/>
</dbReference>
<feature type="compositionally biased region" description="Basic and acidic residues" evidence="1">
    <location>
        <begin position="713"/>
        <end position="725"/>
    </location>
</feature>